<feature type="domain" description="DUF302" evidence="2">
    <location>
        <begin position="53"/>
        <end position="115"/>
    </location>
</feature>
<dbReference type="EMBL" id="AAOT01000002">
    <property type="protein sequence ID" value="EAR52760.1"/>
    <property type="molecule type" value="Genomic_DNA"/>
</dbReference>
<sequence length="148" mass="15309">MRLAALAPLVAALAAAPALADIEQTTATGSVAEVMDRLESAVTEAGATVFARVDHGAGAADVEMSLAPAELLIFGNPRLGTPAMQADILAGLHLPLKMLVYTDSEGATRIAWIEPEALFDDLEIDDDAQYVEKMEDALASFAEAAAAG</sequence>
<evidence type="ECO:0000259" key="2">
    <source>
        <dbReference type="Pfam" id="PF03625"/>
    </source>
</evidence>
<accession>Q2CJ40</accession>
<gene>
    <name evidence="3" type="ORF">OG2516_00999</name>
</gene>
<dbReference type="CDD" id="cd14797">
    <property type="entry name" value="DUF302"/>
    <property type="match status" value="1"/>
</dbReference>
<keyword evidence="1" id="KW-0732">Signal</keyword>
<name>Q2CJ40_OCEGH</name>
<dbReference type="SUPFAM" id="SSF103247">
    <property type="entry name" value="TT1751-like"/>
    <property type="match status" value="1"/>
</dbReference>
<reference evidence="3 4" key="1">
    <citation type="journal article" date="2010" name="J. Bacteriol.">
        <title>Genome sequences of Oceanicola granulosus HTCC2516(T) and Oceanicola batsensis HTCC2597(TDelta).</title>
        <authorList>
            <person name="Thrash J.C."/>
            <person name="Cho J.C."/>
            <person name="Vergin K.L."/>
            <person name="Giovannoni S.J."/>
        </authorList>
    </citation>
    <scope>NUCLEOTIDE SEQUENCE [LARGE SCALE GENOMIC DNA]</scope>
    <source>
        <strain evidence="4">ATCC BAA-861 / DSM 15982 / KCTC 12143 / HTCC2516</strain>
    </source>
</reference>
<dbReference type="OrthoDB" id="9799367at2"/>
<protein>
    <submittedName>
        <fullName evidence="3">Putative inner membrane or exported protein</fullName>
    </submittedName>
</protein>
<dbReference type="Gene3D" id="3.30.310.70">
    <property type="entry name" value="TT1751-like domain"/>
    <property type="match status" value="1"/>
</dbReference>
<dbReference type="PANTHER" id="PTHR38342:SF2">
    <property type="entry name" value="INNER MEMBRANE OR EXPORTED"/>
    <property type="match status" value="1"/>
</dbReference>
<dbReference type="eggNOG" id="COG3439">
    <property type="taxonomic scope" value="Bacteria"/>
</dbReference>
<evidence type="ECO:0000313" key="4">
    <source>
        <dbReference type="Proteomes" id="UP000003635"/>
    </source>
</evidence>
<dbReference type="STRING" id="314256.OG2516_00999"/>
<proteinExistence type="predicted"/>
<dbReference type="AlphaFoldDB" id="Q2CJ40"/>
<dbReference type="HOGENOM" id="CLU_116237_1_1_5"/>
<dbReference type="InterPro" id="IPR035923">
    <property type="entry name" value="TT1751-like_sf"/>
</dbReference>
<dbReference type="PANTHER" id="PTHR38342">
    <property type="entry name" value="SLR5037 PROTEIN"/>
    <property type="match status" value="1"/>
</dbReference>
<dbReference type="Pfam" id="PF03625">
    <property type="entry name" value="DUF302"/>
    <property type="match status" value="1"/>
</dbReference>
<dbReference type="InterPro" id="IPR005180">
    <property type="entry name" value="DUF302"/>
</dbReference>
<organism evidence="3 4">
    <name type="scientific">Oceanicola granulosus (strain ATCC BAA-861 / DSM 15982 / KCTC 12143 / HTCC2516)</name>
    <dbReference type="NCBI Taxonomy" id="314256"/>
    <lineage>
        <taxon>Bacteria</taxon>
        <taxon>Pseudomonadati</taxon>
        <taxon>Pseudomonadota</taxon>
        <taxon>Alphaproteobacteria</taxon>
        <taxon>Rhodobacterales</taxon>
        <taxon>Roseobacteraceae</taxon>
        <taxon>Oceanicola</taxon>
    </lineage>
</organism>
<feature type="signal peptide" evidence="1">
    <location>
        <begin position="1"/>
        <end position="20"/>
    </location>
</feature>
<keyword evidence="4" id="KW-1185">Reference proteome</keyword>
<dbReference type="RefSeq" id="WP_007253732.1">
    <property type="nucleotide sequence ID" value="NZ_CH724107.1"/>
</dbReference>
<comment type="caution">
    <text evidence="3">The sequence shown here is derived from an EMBL/GenBank/DDBJ whole genome shotgun (WGS) entry which is preliminary data.</text>
</comment>
<feature type="chain" id="PRO_5004207542" evidence="1">
    <location>
        <begin position="21"/>
        <end position="148"/>
    </location>
</feature>
<dbReference type="Proteomes" id="UP000003635">
    <property type="component" value="Unassembled WGS sequence"/>
</dbReference>
<evidence type="ECO:0000256" key="1">
    <source>
        <dbReference type="SAM" id="SignalP"/>
    </source>
</evidence>
<evidence type="ECO:0000313" key="3">
    <source>
        <dbReference type="EMBL" id="EAR52760.1"/>
    </source>
</evidence>